<comment type="caution">
    <text evidence="1">The sequence shown here is derived from an EMBL/GenBank/DDBJ whole genome shotgun (WGS) entry which is preliminary data.</text>
</comment>
<gene>
    <name evidence="1" type="ORF">ACFQ5P_19555</name>
</gene>
<evidence type="ECO:0000313" key="1">
    <source>
        <dbReference type="EMBL" id="MFD1483492.1"/>
    </source>
</evidence>
<dbReference type="EMBL" id="JBHTOQ010000065">
    <property type="protein sequence ID" value="MFD1483492.1"/>
    <property type="molecule type" value="Genomic_DNA"/>
</dbReference>
<keyword evidence="2" id="KW-1185">Reference proteome</keyword>
<sequence length="100" mass="10800">MKINGSEIISTGTFVISPGQKAELTLPFGDFTIVFNSENISGIMLDMDSKKIYVNDENNSSGIGAAFTIPLYRGQASLSLVVNSIGSEINKTRVINFTYS</sequence>
<name>A0ABW4E271_9RHOB</name>
<proteinExistence type="predicted"/>
<accession>A0ABW4E271</accession>
<evidence type="ECO:0000313" key="2">
    <source>
        <dbReference type="Proteomes" id="UP001597302"/>
    </source>
</evidence>
<protein>
    <submittedName>
        <fullName evidence="1">Uncharacterized protein</fullName>
    </submittedName>
</protein>
<organism evidence="1 2">
    <name type="scientific">Paracoccus nototheniae</name>
    <dbReference type="NCBI Taxonomy" id="2489002"/>
    <lineage>
        <taxon>Bacteria</taxon>
        <taxon>Pseudomonadati</taxon>
        <taxon>Pseudomonadota</taxon>
        <taxon>Alphaproteobacteria</taxon>
        <taxon>Rhodobacterales</taxon>
        <taxon>Paracoccaceae</taxon>
        <taxon>Paracoccus</taxon>
    </lineage>
</organism>
<dbReference type="RefSeq" id="WP_131578120.1">
    <property type="nucleotide sequence ID" value="NZ_CBCSAJ010000108.1"/>
</dbReference>
<dbReference type="Proteomes" id="UP001597302">
    <property type="component" value="Unassembled WGS sequence"/>
</dbReference>
<reference evidence="2" key="1">
    <citation type="journal article" date="2019" name="Int. J. Syst. Evol. Microbiol.">
        <title>The Global Catalogue of Microorganisms (GCM) 10K type strain sequencing project: providing services to taxonomists for standard genome sequencing and annotation.</title>
        <authorList>
            <consortium name="The Broad Institute Genomics Platform"/>
            <consortium name="The Broad Institute Genome Sequencing Center for Infectious Disease"/>
            <person name="Wu L."/>
            <person name="Ma J."/>
        </authorList>
    </citation>
    <scope>NUCLEOTIDE SEQUENCE [LARGE SCALE GENOMIC DNA]</scope>
    <source>
        <strain evidence="2">CCM 8875</strain>
    </source>
</reference>